<dbReference type="Gene3D" id="3.30.230.10">
    <property type="match status" value="1"/>
</dbReference>
<keyword evidence="9" id="KW-0414">Isoprene biosynthesis</keyword>
<dbReference type="EC" id="2.7.1.148" evidence="2 9"/>
<dbReference type="InterPro" id="IPR006204">
    <property type="entry name" value="GHMP_kinase_N_dom"/>
</dbReference>
<proteinExistence type="inferred from homology"/>
<dbReference type="SUPFAM" id="SSF54211">
    <property type="entry name" value="Ribosomal protein S5 domain 2-like"/>
    <property type="match status" value="1"/>
</dbReference>
<dbReference type="GO" id="GO:0019288">
    <property type="term" value="P:isopentenyl diphosphate biosynthetic process, methylerythritol 4-phosphate pathway"/>
    <property type="evidence" value="ECO:0007669"/>
    <property type="project" value="UniProtKB-UniRule"/>
</dbReference>
<dbReference type="RefSeq" id="WP_231038212.1">
    <property type="nucleotide sequence ID" value="NZ_JACHFH010000001.1"/>
</dbReference>
<dbReference type="AlphaFoldDB" id="A0A840UQ41"/>
<keyword evidence="13" id="KW-1185">Reference proteome</keyword>
<feature type="domain" description="GHMP kinase C-terminal" evidence="11">
    <location>
        <begin position="196"/>
        <end position="273"/>
    </location>
</feature>
<dbReference type="Gene3D" id="3.30.70.890">
    <property type="entry name" value="GHMP kinase, C-terminal domain"/>
    <property type="match status" value="1"/>
</dbReference>
<evidence type="ECO:0000256" key="8">
    <source>
        <dbReference type="ARBA" id="ARBA00032554"/>
    </source>
</evidence>
<keyword evidence="7 9" id="KW-0067">ATP-binding</keyword>
<reference evidence="12 13" key="1">
    <citation type="submission" date="2020-08" db="EMBL/GenBank/DDBJ databases">
        <title>Genomic Encyclopedia of Type Strains, Phase IV (KMG-IV): sequencing the most valuable type-strain genomes for metagenomic binning, comparative biology and taxonomic classification.</title>
        <authorList>
            <person name="Goeker M."/>
        </authorList>
    </citation>
    <scope>NUCLEOTIDE SEQUENCE [LARGE SCALE GENOMIC DNA]</scope>
    <source>
        <strain evidence="12 13">DSM 24661</strain>
    </source>
</reference>
<keyword evidence="4 9" id="KW-0808">Transferase</keyword>
<comment type="similarity">
    <text evidence="1 9">Belongs to the GHMP kinase family. IspE subfamily.</text>
</comment>
<evidence type="ECO:0000256" key="9">
    <source>
        <dbReference type="HAMAP-Rule" id="MF_00061"/>
    </source>
</evidence>
<dbReference type="Proteomes" id="UP000559117">
    <property type="component" value="Unassembled WGS sequence"/>
</dbReference>
<feature type="active site" evidence="9">
    <location>
        <position position="134"/>
    </location>
</feature>
<evidence type="ECO:0000313" key="13">
    <source>
        <dbReference type="Proteomes" id="UP000559117"/>
    </source>
</evidence>
<dbReference type="EMBL" id="JACHFH010000001">
    <property type="protein sequence ID" value="MBB5334944.1"/>
    <property type="molecule type" value="Genomic_DNA"/>
</dbReference>
<accession>A0A840UQ41</accession>
<dbReference type="PANTHER" id="PTHR43527">
    <property type="entry name" value="4-DIPHOSPHOCYTIDYL-2-C-METHYL-D-ERYTHRITOL KINASE, CHLOROPLASTIC"/>
    <property type="match status" value="1"/>
</dbReference>
<evidence type="ECO:0000256" key="6">
    <source>
        <dbReference type="ARBA" id="ARBA00022777"/>
    </source>
</evidence>
<protein>
    <recommendedName>
        <fullName evidence="3 9">4-diphosphocytidyl-2-C-methyl-D-erythritol kinase</fullName>
        <shortName evidence="9">CMK</shortName>
        <ecNumber evidence="2 9">2.7.1.148</ecNumber>
    </recommendedName>
    <alternativeName>
        <fullName evidence="8 9">4-(cytidine-5'-diphospho)-2-C-methyl-D-erythritol kinase</fullName>
    </alternativeName>
</protein>
<dbReference type="GO" id="GO:0016114">
    <property type="term" value="P:terpenoid biosynthetic process"/>
    <property type="evidence" value="ECO:0007669"/>
    <property type="project" value="UniProtKB-UniRule"/>
</dbReference>
<feature type="domain" description="GHMP kinase N-terminal" evidence="10">
    <location>
        <begin position="64"/>
        <end position="142"/>
    </location>
</feature>
<evidence type="ECO:0000259" key="10">
    <source>
        <dbReference type="Pfam" id="PF00288"/>
    </source>
</evidence>
<evidence type="ECO:0000256" key="5">
    <source>
        <dbReference type="ARBA" id="ARBA00022741"/>
    </source>
</evidence>
<name>A0A840UQ41_9FIRM</name>
<feature type="binding site" evidence="9">
    <location>
        <begin position="92"/>
        <end position="102"/>
    </location>
    <ligand>
        <name>ATP</name>
        <dbReference type="ChEBI" id="CHEBI:30616"/>
    </ligand>
</feature>
<feature type="active site" evidence="9">
    <location>
        <position position="8"/>
    </location>
</feature>
<dbReference type="Pfam" id="PF00288">
    <property type="entry name" value="GHMP_kinases_N"/>
    <property type="match status" value="1"/>
</dbReference>
<keyword evidence="5 9" id="KW-0547">Nucleotide-binding</keyword>
<keyword evidence="6 9" id="KW-0418">Kinase</keyword>
<dbReference type="GO" id="GO:0005524">
    <property type="term" value="F:ATP binding"/>
    <property type="evidence" value="ECO:0007669"/>
    <property type="project" value="UniProtKB-UniRule"/>
</dbReference>
<evidence type="ECO:0000256" key="7">
    <source>
        <dbReference type="ARBA" id="ARBA00022840"/>
    </source>
</evidence>
<comment type="function">
    <text evidence="9">Catalyzes the phosphorylation of the position 2 hydroxy group of 4-diphosphocytidyl-2C-methyl-D-erythritol.</text>
</comment>
<comment type="caution">
    <text evidence="12">The sequence shown here is derived from an EMBL/GenBank/DDBJ whole genome shotgun (WGS) entry which is preliminary data.</text>
</comment>
<comment type="pathway">
    <text evidence="9">Isoprenoid biosynthesis; isopentenyl diphosphate biosynthesis via DXP pathway; isopentenyl diphosphate from 1-deoxy-D-xylulose 5-phosphate: step 3/6.</text>
</comment>
<dbReference type="GO" id="GO:0050515">
    <property type="term" value="F:4-(cytidine 5'-diphospho)-2-C-methyl-D-erythritol kinase activity"/>
    <property type="evidence" value="ECO:0007669"/>
    <property type="project" value="UniProtKB-UniRule"/>
</dbReference>
<evidence type="ECO:0000256" key="2">
    <source>
        <dbReference type="ARBA" id="ARBA00012052"/>
    </source>
</evidence>
<sequence>MKITANGKINLTLDILGKRDDGYHEVEMIMQAIDLHDVIMVEKNDSCDIILDCKVDGVDDDKDNLIYKAAQLFLKTYDVNCGVNISLQKNIPIAAGLAGGSADAAAVLRGLNELFALNKSDDDLCELGGQLGSDIPFCIKGGTMLATGRGEKIAAVDAMPDCAFVVVKPKIGVSTAWVYNNYKAEIVEQHPATKSMLAALCNKSLDTICKTLDNVLESVTINRYPQLQEYKKMLCTYGAKAALMSGSGPSVFAVCDDKKKAEDVAQKFAAKYKDLSVYVTSPVNENKGR</sequence>
<dbReference type="InterPro" id="IPR014721">
    <property type="entry name" value="Ribsml_uS5_D2-typ_fold_subgr"/>
</dbReference>
<evidence type="ECO:0000313" key="12">
    <source>
        <dbReference type="EMBL" id="MBB5334944.1"/>
    </source>
</evidence>
<dbReference type="NCBIfam" id="TIGR00154">
    <property type="entry name" value="ispE"/>
    <property type="match status" value="1"/>
</dbReference>
<dbReference type="UniPathway" id="UPA00056">
    <property type="reaction ID" value="UER00094"/>
</dbReference>
<evidence type="ECO:0000259" key="11">
    <source>
        <dbReference type="Pfam" id="PF08544"/>
    </source>
</evidence>
<dbReference type="NCBIfam" id="NF011202">
    <property type="entry name" value="PRK14608.1"/>
    <property type="match status" value="1"/>
</dbReference>
<evidence type="ECO:0000256" key="1">
    <source>
        <dbReference type="ARBA" id="ARBA00009684"/>
    </source>
</evidence>
<dbReference type="InterPro" id="IPR020568">
    <property type="entry name" value="Ribosomal_Su5_D2-typ_SF"/>
</dbReference>
<dbReference type="Pfam" id="PF08544">
    <property type="entry name" value="GHMP_kinases_C"/>
    <property type="match status" value="1"/>
</dbReference>
<dbReference type="PIRSF" id="PIRSF010376">
    <property type="entry name" value="IspE"/>
    <property type="match status" value="1"/>
</dbReference>
<organism evidence="12 13">
    <name type="scientific">Pectinatus brassicae</name>
    <dbReference type="NCBI Taxonomy" id="862415"/>
    <lineage>
        <taxon>Bacteria</taxon>
        <taxon>Bacillati</taxon>
        <taxon>Bacillota</taxon>
        <taxon>Negativicutes</taxon>
        <taxon>Selenomonadales</taxon>
        <taxon>Selenomonadaceae</taxon>
        <taxon>Pectinatus</taxon>
    </lineage>
</organism>
<dbReference type="PANTHER" id="PTHR43527:SF2">
    <property type="entry name" value="4-DIPHOSPHOCYTIDYL-2-C-METHYL-D-ERYTHRITOL KINASE, CHLOROPLASTIC"/>
    <property type="match status" value="1"/>
</dbReference>
<dbReference type="InterPro" id="IPR004424">
    <property type="entry name" value="IspE"/>
</dbReference>
<comment type="catalytic activity">
    <reaction evidence="9">
        <text>4-CDP-2-C-methyl-D-erythritol + ATP = 4-CDP-2-C-methyl-D-erythritol 2-phosphate + ADP + H(+)</text>
        <dbReference type="Rhea" id="RHEA:18437"/>
        <dbReference type="ChEBI" id="CHEBI:15378"/>
        <dbReference type="ChEBI" id="CHEBI:30616"/>
        <dbReference type="ChEBI" id="CHEBI:57823"/>
        <dbReference type="ChEBI" id="CHEBI:57919"/>
        <dbReference type="ChEBI" id="CHEBI:456216"/>
        <dbReference type="EC" id="2.7.1.148"/>
    </reaction>
</comment>
<evidence type="ECO:0000256" key="4">
    <source>
        <dbReference type="ARBA" id="ARBA00022679"/>
    </source>
</evidence>
<dbReference type="InterPro" id="IPR013750">
    <property type="entry name" value="GHMP_kinase_C_dom"/>
</dbReference>
<dbReference type="HAMAP" id="MF_00061">
    <property type="entry name" value="IspE"/>
    <property type="match status" value="1"/>
</dbReference>
<evidence type="ECO:0000256" key="3">
    <source>
        <dbReference type="ARBA" id="ARBA00017473"/>
    </source>
</evidence>
<dbReference type="InterPro" id="IPR036554">
    <property type="entry name" value="GHMP_kinase_C_sf"/>
</dbReference>
<gene>
    <name evidence="9" type="primary">ispE</name>
    <name evidence="12" type="ORF">HNR32_000044</name>
</gene>
<dbReference type="SUPFAM" id="SSF55060">
    <property type="entry name" value="GHMP Kinase, C-terminal domain"/>
    <property type="match status" value="1"/>
</dbReference>